<feature type="compositionally biased region" description="Low complexity" evidence="1">
    <location>
        <begin position="81"/>
        <end position="91"/>
    </location>
</feature>
<name>A0ABU3ZTY2_9SPHN</name>
<dbReference type="RefSeq" id="WP_317516039.1">
    <property type="nucleotide sequence ID" value="NZ_JAPTHD010000001.1"/>
</dbReference>
<evidence type="ECO:0000259" key="3">
    <source>
        <dbReference type="PROSITE" id="PS51832"/>
    </source>
</evidence>
<dbReference type="InterPro" id="IPR003607">
    <property type="entry name" value="HD/PDEase_dom"/>
</dbReference>
<dbReference type="PROSITE" id="PS51832">
    <property type="entry name" value="HD_GYP"/>
    <property type="match status" value="1"/>
</dbReference>
<feature type="domain" description="HD-GYP" evidence="3">
    <location>
        <begin position="147"/>
        <end position="340"/>
    </location>
</feature>
<gene>
    <name evidence="4" type="ORF">O0R41_05150</name>
</gene>
<evidence type="ECO:0000313" key="5">
    <source>
        <dbReference type="Proteomes" id="UP001185984"/>
    </source>
</evidence>
<dbReference type="InterPro" id="IPR006674">
    <property type="entry name" value="HD_domain"/>
</dbReference>
<feature type="domain" description="HD" evidence="2">
    <location>
        <begin position="167"/>
        <end position="290"/>
    </location>
</feature>
<dbReference type="PROSITE" id="PS51831">
    <property type="entry name" value="HD"/>
    <property type="match status" value="1"/>
</dbReference>
<dbReference type="SUPFAM" id="SSF109604">
    <property type="entry name" value="HD-domain/PDEase-like"/>
    <property type="match status" value="1"/>
</dbReference>
<organism evidence="4 5">
    <name type="scientific">Sphingobium naphthae</name>
    <dbReference type="NCBI Taxonomy" id="1886786"/>
    <lineage>
        <taxon>Bacteria</taxon>
        <taxon>Pseudomonadati</taxon>
        <taxon>Pseudomonadota</taxon>
        <taxon>Alphaproteobacteria</taxon>
        <taxon>Sphingomonadales</taxon>
        <taxon>Sphingomonadaceae</taxon>
        <taxon>Sphingobium</taxon>
    </lineage>
</organism>
<dbReference type="Gene3D" id="1.10.3210.10">
    <property type="entry name" value="Hypothetical protein af1432"/>
    <property type="match status" value="1"/>
</dbReference>
<dbReference type="Proteomes" id="UP001185984">
    <property type="component" value="Unassembled WGS sequence"/>
</dbReference>
<dbReference type="Pfam" id="PF13487">
    <property type="entry name" value="HD_5"/>
    <property type="match status" value="1"/>
</dbReference>
<keyword evidence="5" id="KW-1185">Reference proteome</keyword>
<evidence type="ECO:0000259" key="2">
    <source>
        <dbReference type="PROSITE" id="PS51831"/>
    </source>
</evidence>
<comment type="caution">
    <text evidence="4">The sequence shown here is derived from an EMBL/GenBank/DDBJ whole genome shotgun (WGS) entry which is preliminary data.</text>
</comment>
<evidence type="ECO:0000256" key="1">
    <source>
        <dbReference type="SAM" id="MobiDB-lite"/>
    </source>
</evidence>
<dbReference type="InterPro" id="IPR021812">
    <property type="entry name" value="DUF3391"/>
</dbReference>
<dbReference type="InterPro" id="IPR037522">
    <property type="entry name" value="HD_GYP_dom"/>
</dbReference>
<dbReference type="PANTHER" id="PTHR43155:SF2">
    <property type="entry name" value="CYCLIC DI-GMP PHOSPHODIESTERASE PA4108"/>
    <property type="match status" value="1"/>
</dbReference>
<accession>A0ABU3ZTY2</accession>
<feature type="region of interest" description="Disordered" evidence="1">
    <location>
        <begin position="60"/>
        <end position="97"/>
    </location>
</feature>
<evidence type="ECO:0000313" key="4">
    <source>
        <dbReference type="EMBL" id="MDV5822983.1"/>
    </source>
</evidence>
<dbReference type="PANTHER" id="PTHR43155">
    <property type="entry name" value="CYCLIC DI-GMP PHOSPHODIESTERASE PA4108-RELATED"/>
    <property type="match status" value="1"/>
</dbReference>
<feature type="compositionally biased region" description="Pro residues" evidence="1">
    <location>
        <begin position="68"/>
        <end position="80"/>
    </location>
</feature>
<reference evidence="5" key="1">
    <citation type="journal article" date="2022" name="J Environ Chem Eng">
        <title>Biodegradation of petroleum oil using a constructed nonpathogenic and heavy metal-tolerant bacterial consortium isolated from marine sponges.</title>
        <authorList>
            <person name="Dechsakulwatana C."/>
            <person name="Rungsihiranrut A."/>
            <person name="Muangchinda C."/>
            <person name="Ningthoujam R."/>
            <person name="Klankeo P."/>
            <person name="Pinyakong O."/>
        </authorList>
    </citation>
    <scope>NUCLEOTIDE SEQUENCE [LARGE SCALE GENOMIC DNA]</scope>
    <source>
        <strain evidence="5">MO2-4</strain>
    </source>
</reference>
<dbReference type="EMBL" id="JAPTHD010000001">
    <property type="protein sequence ID" value="MDV5822983.1"/>
    <property type="molecule type" value="Genomic_DNA"/>
</dbReference>
<proteinExistence type="predicted"/>
<dbReference type="InterPro" id="IPR006675">
    <property type="entry name" value="HDIG_dom"/>
</dbReference>
<sequence length="418" mass="46665">MRKSIRRDQLRLGMFIHGFEGSWFKHPFWRARFLLENDDDLATVLDSEIERLIIDTDKGVDVEERQPASPPRPAAAPAPARPAKAPQPVRATPLRPDDGHEVARIEATRVTNRSKKLMREIFDSARLGKAVQCASVTAVVADVTSMIEKNRQAFLKVLRLKSKDEYTYLHSVAVCALMINLGRQLKLDEASIADLGTAGLLHDIGKMLVPADVLNKPGRLTAEEFAIIQTHAERGSQLLEEIGAVPDLALDVCRHHHEKMDGTGYPSRLPGAQISLAARMGAICDVYDALTSNRVYKEAWTPVEAITRMRSWEGHFDPALLFSFMQSIETFPVGMVVRLRSNRLGVVLDNGRRASRPKVLAFYSTRDQEWIEKDIVVIGESLSRDAILEEVDPAHWGIERAAIDRLMEAEAPRSKLAG</sequence>
<dbReference type="CDD" id="cd00077">
    <property type="entry name" value="HDc"/>
    <property type="match status" value="1"/>
</dbReference>
<dbReference type="SMART" id="SM00471">
    <property type="entry name" value="HDc"/>
    <property type="match status" value="1"/>
</dbReference>
<protein>
    <submittedName>
        <fullName evidence="4">HD-GYP domain-containing protein</fullName>
    </submittedName>
</protein>
<dbReference type="NCBIfam" id="TIGR00277">
    <property type="entry name" value="HDIG"/>
    <property type="match status" value="1"/>
</dbReference>
<dbReference type="Pfam" id="PF11871">
    <property type="entry name" value="DUF3391"/>
    <property type="match status" value="1"/>
</dbReference>